<dbReference type="Gene3D" id="2.40.160.20">
    <property type="match status" value="1"/>
</dbReference>
<name>A0AAE3VEF5_9BACT</name>
<reference evidence="2" key="1">
    <citation type="submission" date="2023-07" db="EMBL/GenBank/DDBJ databases">
        <title>Genomic Encyclopedia of Type Strains, Phase IV (KMG-IV): sequencing the most valuable type-strain genomes for metagenomic binning, comparative biology and taxonomic classification.</title>
        <authorList>
            <person name="Goeker M."/>
        </authorList>
    </citation>
    <scope>NUCLEOTIDE SEQUENCE</scope>
    <source>
        <strain evidence="2">DSM 24202</strain>
    </source>
</reference>
<feature type="signal peptide" evidence="1">
    <location>
        <begin position="1"/>
        <end position="21"/>
    </location>
</feature>
<sequence>MHHRLVFALTLVCLLGFAGLAQENKSPSVQAPEWWKVSSRRNGEPLDTFQKHLELQFSGERLTGNESGTELSGHASFVLRRRIWSWYSDLSLSHKDKDYGLMGETKETTYRVGNFLRQDFDKCWFASTGIINERDDTMFVDSRNDLLLGVGYDWFPLPNLQITPYLAAGYEHVSYDISLLKHFSPPFTGEDDAAGAAAIAQIRTIWKVNDFFSVRPDARYLSFTDGDMDDRWQLGCSLQFDVHKHVSLILRGELNQEENAVIRHIGGKEHNTAIKWLLRITF</sequence>
<evidence type="ECO:0000256" key="1">
    <source>
        <dbReference type="SAM" id="SignalP"/>
    </source>
</evidence>
<dbReference type="AlphaFoldDB" id="A0AAE3VEF5"/>
<feature type="chain" id="PRO_5042269366" evidence="1">
    <location>
        <begin position="22"/>
        <end position="282"/>
    </location>
</feature>
<proteinExistence type="predicted"/>
<keyword evidence="1" id="KW-0732">Signal</keyword>
<dbReference type="EMBL" id="JAUSVL010000001">
    <property type="protein sequence ID" value="MDQ0288810.1"/>
    <property type="molecule type" value="Genomic_DNA"/>
</dbReference>
<dbReference type="RefSeq" id="WP_307260142.1">
    <property type="nucleotide sequence ID" value="NZ_JAUSVL010000001.1"/>
</dbReference>
<organism evidence="2 3">
    <name type="scientific">Oligosphaera ethanolica</name>
    <dbReference type="NCBI Taxonomy" id="760260"/>
    <lineage>
        <taxon>Bacteria</taxon>
        <taxon>Pseudomonadati</taxon>
        <taxon>Lentisphaerota</taxon>
        <taxon>Oligosphaeria</taxon>
        <taxon>Oligosphaerales</taxon>
        <taxon>Oligosphaeraceae</taxon>
        <taxon>Oligosphaera</taxon>
    </lineage>
</organism>
<comment type="caution">
    <text evidence="2">The sequence shown here is derived from an EMBL/GenBank/DDBJ whole genome shotgun (WGS) entry which is preliminary data.</text>
</comment>
<evidence type="ECO:0000313" key="3">
    <source>
        <dbReference type="Proteomes" id="UP001238163"/>
    </source>
</evidence>
<accession>A0AAE3VEF5</accession>
<gene>
    <name evidence="2" type="ORF">J3R75_000917</name>
</gene>
<dbReference type="Pfam" id="PF04338">
    <property type="entry name" value="DUF481"/>
    <property type="match status" value="1"/>
</dbReference>
<keyword evidence="3" id="KW-1185">Reference proteome</keyword>
<dbReference type="InterPro" id="IPR007433">
    <property type="entry name" value="DUF481"/>
</dbReference>
<protein>
    <submittedName>
        <fullName evidence="2">Uncharacterized protein</fullName>
    </submittedName>
</protein>
<evidence type="ECO:0000313" key="2">
    <source>
        <dbReference type="EMBL" id="MDQ0288810.1"/>
    </source>
</evidence>
<dbReference type="Proteomes" id="UP001238163">
    <property type="component" value="Unassembled WGS sequence"/>
</dbReference>